<comment type="caution">
    <text evidence="4">The sequence shown here is derived from an EMBL/GenBank/DDBJ whole genome shotgun (WGS) entry which is preliminary data.</text>
</comment>
<dbReference type="PANTHER" id="PTHR43156">
    <property type="entry name" value="STAGE II SPORULATION PROTEIN E-RELATED"/>
    <property type="match status" value="1"/>
</dbReference>
<dbReference type="InterPro" id="IPR052016">
    <property type="entry name" value="Bact_Sigma-Reg"/>
</dbReference>
<feature type="transmembrane region" description="Helical" evidence="2">
    <location>
        <begin position="90"/>
        <end position="114"/>
    </location>
</feature>
<dbReference type="InterPro" id="IPR001932">
    <property type="entry name" value="PPM-type_phosphatase-like_dom"/>
</dbReference>
<keyword evidence="2" id="KW-0812">Transmembrane</keyword>
<evidence type="ECO:0000256" key="2">
    <source>
        <dbReference type="SAM" id="Phobius"/>
    </source>
</evidence>
<dbReference type="Pfam" id="PF07228">
    <property type="entry name" value="SpoIIE"/>
    <property type="match status" value="1"/>
</dbReference>
<dbReference type="Gene3D" id="3.60.40.10">
    <property type="entry name" value="PPM-type phosphatase domain"/>
    <property type="match status" value="1"/>
</dbReference>
<feature type="transmembrane region" description="Helical" evidence="2">
    <location>
        <begin position="66"/>
        <end position="83"/>
    </location>
</feature>
<dbReference type="Proteomes" id="UP000260773">
    <property type="component" value="Unassembled WGS sequence"/>
</dbReference>
<feature type="transmembrane region" description="Helical" evidence="2">
    <location>
        <begin position="32"/>
        <end position="60"/>
    </location>
</feature>
<dbReference type="EMBL" id="QVEP01000002">
    <property type="protein sequence ID" value="RGB82202.1"/>
    <property type="molecule type" value="Genomic_DNA"/>
</dbReference>
<gene>
    <name evidence="4" type="ORF">DW070_01390</name>
</gene>
<feature type="domain" description="PPM-type phosphatase" evidence="3">
    <location>
        <begin position="408"/>
        <end position="623"/>
    </location>
</feature>
<dbReference type="GO" id="GO:0016791">
    <property type="term" value="F:phosphatase activity"/>
    <property type="evidence" value="ECO:0007669"/>
    <property type="project" value="TreeGrafter"/>
</dbReference>
<evidence type="ECO:0000259" key="3">
    <source>
        <dbReference type="SMART" id="SM00331"/>
    </source>
</evidence>
<keyword evidence="2" id="KW-0472">Membrane</keyword>
<evidence type="ECO:0000313" key="4">
    <source>
        <dbReference type="EMBL" id="RGB82202.1"/>
    </source>
</evidence>
<name>A0A3E2TSY2_9FIRM</name>
<dbReference type="AlphaFoldDB" id="A0A3E2TSY2"/>
<dbReference type="PANTHER" id="PTHR43156:SF2">
    <property type="entry name" value="STAGE II SPORULATION PROTEIN E"/>
    <property type="match status" value="1"/>
</dbReference>
<accession>A0A3E2TSY2</accession>
<feature type="transmembrane region" description="Helical" evidence="2">
    <location>
        <begin position="134"/>
        <end position="154"/>
    </location>
</feature>
<keyword evidence="1" id="KW-0378">Hydrolase</keyword>
<dbReference type="InterPro" id="IPR045768">
    <property type="entry name" value="SpoIIE_N"/>
</dbReference>
<dbReference type="SMART" id="SM00331">
    <property type="entry name" value="PP2C_SIG"/>
    <property type="match status" value="1"/>
</dbReference>
<evidence type="ECO:0000313" key="5">
    <source>
        <dbReference type="Proteomes" id="UP000260773"/>
    </source>
</evidence>
<sequence>MCMRKLGMKDLLVIVLGAFINLFVWHDRNPVGVAFFCAAYALIPGKMLLAMAALFGMAYALPMTSFIRYTGLITTVMAMAAVLKKWRPAGLTPVVMCGLMVLTMVTAGVGYGLAYGEGWQQHMLDTLPESAMELAAAFVCYWLFAGMIAWMKGWRPVGRRNMPMKEEAMITKNQLHAFSESFRKLSQSFEVDISPRGALNDQEMQDIFNAVTEQVCKDCSRCSYCWENVFEDSCESAYEILKLCSERVNMKKKDLPERFRQRCVRSDNFLAEARRMMGLAQTNLSWQNRLAESRLALAGQFGEVADVIGDFSKQISDEPVRKGAPEKQAVHRLAAQKINVRRIAASDRSNGRKCVYIEAKTPKNIEKTAQEAADIIGRVYGRRYLPRPGTASVIGHRWEMLSFEEDVRYRTIIGDARMVRMGEAVSGDSFTVMHMESGQTVLSLSDGMGSGEKAEKESNRIIGLLEQLLSTGFNRQSAIRLIHSVVLSGSEPHTYSTLDLATLDLFNGKCELIKMGAAASFIKNGPDVKKITSEALPPGVLPEPENEVKMVEMVHGDMLVMMSDGVLMGLGQDDDRNEEKMAEFLKSCQAVNPQELANAILNHAMAACHYEAEDDMTVLVCGLYRKPKL</sequence>
<proteinExistence type="predicted"/>
<reference evidence="4 5" key="1">
    <citation type="submission" date="2018-08" db="EMBL/GenBank/DDBJ databases">
        <title>A genome reference for cultivated species of the human gut microbiota.</title>
        <authorList>
            <person name="Zou Y."/>
            <person name="Xue W."/>
            <person name="Luo G."/>
        </authorList>
    </citation>
    <scope>NUCLEOTIDE SEQUENCE [LARGE SCALE GENOMIC DNA]</scope>
    <source>
        <strain evidence="4 5">AF45-17</strain>
    </source>
</reference>
<dbReference type="Pfam" id="PF19732">
    <property type="entry name" value="SpoIIE_N"/>
    <property type="match status" value="1"/>
</dbReference>
<evidence type="ECO:0000256" key="1">
    <source>
        <dbReference type="ARBA" id="ARBA00022801"/>
    </source>
</evidence>
<organism evidence="4 5">
    <name type="scientific">Coprococcus catus</name>
    <dbReference type="NCBI Taxonomy" id="116085"/>
    <lineage>
        <taxon>Bacteria</taxon>
        <taxon>Bacillati</taxon>
        <taxon>Bacillota</taxon>
        <taxon>Clostridia</taxon>
        <taxon>Lachnospirales</taxon>
        <taxon>Lachnospiraceae</taxon>
        <taxon>Coprococcus</taxon>
    </lineage>
</organism>
<keyword evidence="2" id="KW-1133">Transmembrane helix</keyword>
<dbReference type="SUPFAM" id="SSF81606">
    <property type="entry name" value="PP2C-like"/>
    <property type="match status" value="1"/>
</dbReference>
<protein>
    <recommendedName>
        <fullName evidence="3">PPM-type phosphatase domain-containing protein</fullName>
    </recommendedName>
</protein>
<feature type="transmembrane region" description="Helical" evidence="2">
    <location>
        <begin position="6"/>
        <end position="25"/>
    </location>
</feature>
<dbReference type="InterPro" id="IPR036457">
    <property type="entry name" value="PPM-type-like_dom_sf"/>
</dbReference>